<keyword evidence="7" id="KW-0645">Protease</keyword>
<protein>
    <recommendedName>
        <fullName evidence="14">Carboxypeptidase M14A</fullName>
    </recommendedName>
</protein>
<name>A0AAN7C6D6_9PEZI</name>
<evidence type="ECO:0000256" key="4">
    <source>
        <dbReference type="ARBA" id="ARBA00005988"/>
    </source>
</evidence>
<dbReference type="FunFam" id="3.40.630.10:FF:000040">
    <property type="entry name" value="zinc carboxypeptidase"/>
    <property type="match status" value="1"/>
</dbReference>
<keyword evidence="11" id="KW-0843">Virulence</keyword>
<keyword evidence="6" id="KW-0121">Carboxypeptidase</keyword>
<evidence type="ECO:0000259" key="16">
    <source>
        <dbReference type="PROSITE" id="PS52035"/>
    </source>
</evidence>
<dbReference type="PROSITE" id="PS52035">
    <property type="entry name" value="PEPTIDASE_M14"/>
    <property type="match status" value="1"/>
</dbReference>
<reference evidence="17" key="2">
    <citation type="submission" date="2023-05" db="EMBL/GenBank/DDBJ databases">
        <authorList>
            <consortium name="Lawrence Berkeley National Laboratory"/>
            <person name="Steindorff A."/>
            <person name="Hensen N."/>
            <person name="Bonometti L."/>
            <person name="Westerberg I."/>
            <person name="Brannstrom I.O."/>
            <person name="Guillou S."/>
            <person name="Cros-Aarteil S."/>
            <person name="Calhoun S."/>
            <person name="Haridas S."/>
            <person name="Kuo A."/>
            <person name="Mondo S."/>
            <person name="Pangilinan J."/>
            <person name="Riley R."/>
            <person name="Labutti K."/>
            <person name="Andreopoulos B."/>
            <person name="Lipzen A."/>
            <person name="Chen C."/>
            <person name="Yanf M."/>
            <person name="Daum C."/>
            <person name="Ng V."/>
            <person name="Clum A."/>
            <person name="Ohm R."/>
            <person name="Martin F."/>
            <person name="Silar P."/>
            <person name="Natvig D."/>
            <person name="Lalanne C."/>
            <person name="Gautier V."/>
            <person name="Ament-Velasquez S.L."/>
            <person name="Kruys A."/>
            <person name="Hutchinson M.I."/>
            <person name="Powell A.J."/>
            <person name="Barry K."/>
            <person name="Miller A.N."/>
            <person name="Grigoriev I.V."/>
            <person name="Debuchy R."/>
            <person name="Gladieux P."/>
            <person name="Thoren M.H."/>
            <person name="Johannesson H."/>
        </authorList>
    </citation>
    <scope>NUCLEOTIDE SEQUENCE</scope>
    <source>
        <strain evidence="17">CBS 532.94</strain>
    </source>
</reference>
<comment type="subcellular location">
    <subcellularLocation>
        <location evidence="3">Secreted</location>
    </subcellularLocation>
</comment>
<dbReference type="GO" id="GO:0006508">
    <property type="term" value="P:proteolysis"/>
    <property type="evidence" value="ECO:0007669"/>
    <property type="project" value="UniProtKB-KW"/>
</dbReference>
<sequence>MKLPVTLLPFTNRNLSLPTPASPKHEVLELPENLTVNESHDSLSWFRNYHDYQAHVDYLHRLSDEYPPLTRLFSAGKSFEKRPISGIHLFGKSGPGKKPAIVFLGTIHAREWITSMVTEYIAYSLLRYYDVDKDVEYALNSFDFYIVPVANPDGFVYSQTKNRMWRKNRQTQPGASCIGRDLNRNWDVHWDHKAGASTWPCHNTYRGPKAFDAPETMALATELQAIKERQGIRLFIDWHSFGQLVMHPYGYPCTKHLPPFSATSWLAGELADAMRKVHGTEYRAGAACDLLYPTSGDSADYAFEVLGADYAYTIELRPGLDSGFKEGGFRLPEEQILGTAEEAWEGVRHVVQFIHHY</sequence>
<evidence type="ECO:0000256" key="10">
    <source>
        <dbReference type="ARBA" id="ARBA00022833"/>
    </source>
</evidence>
<evidence type="ECO:0000256" key="2">
    <source>
        <dbReference type="ARBA" id="ARBA00003091"/>
    </source>
</evidence>
<comment type="function">
    <text evidence="2">Extracellular metalloprotease that contributes to pathogenicity.</text>
</comment>
<dbReference type="PANTHER" id="PTHR11705:SF143">
    <property type="entry name" value="SLL0236 PROTEIN"/>
    <property type="match status" value="1"/>
</dbReference>
<dbReference type="PRINTS" id="PR00765">
    <property type="entry name" value="CRBOXYPTASEA"/>
</dbReference>
<dbReference type="InterPro" id="IPR057246">
    <property type="entry name" value="CARBOXYPEPT_ZN_1"/>
</dbReference>
<dbReference type="SMART" id="SM00631">
    <property type="entry name" value="Zn_pept"/>
    <property type="match status" value="1"/>
</dbReference>
<dbReference type="InterPro" id="IPR000834">
    <property type="entry name" value="Peptidase_M14"/>
</dbReference>
<feature type="domain" description="Peptidase M14" evidence="16">
    <location>
        <begin position="48"/>
        <end position="354"/>
    </location>
</feature>
<keyword evidence="13" id="KW-1015">Disulfide bond</keyword>
<accession>A0AAN7C6D6</accession>
<keyword evidence="8" id="KW-0479">Metal-binding</keyword>
<evidence type="ECO:0000256" key="5">
    <source>
        <dbReference type="ARBA" id="ARBA00022525"/>
    </source>
</evidence>
<dbReference type="GO" id="GO:0005576">
    <property type="term" value="C:extracellular region"/>
    <property type="evidence" value="ECO:0007669"/>
    <property type="project" value="UniProtKB-SubCell"/>
</dbReference>
<feature type="active site" description="Proton donor/acceptor" evidence="15">
    <location>
        <position position="315"/>
    </location>
</feature>
<evidence type="ECO:0000256" key="12">
    <source>
        <dbReference type="ARBA" id="ARBA00023049"/>
    </source>
</evidence>
<dbReference type="PANTHER" id="PTHR11705">
    <property type="entry name" value="PROTEASE FAMILY M14 CARBOXYPEPTIDASE A,B"/>
    <property type="match status" value="1"/>
</dbReference>
<dbReference type="EMBL" id="MU860253">
    <property type="protein sequence ID" value="KAK4235597.1"/>
    <property type="molecule type" value="Genomic_DNA"/>
</dbReference>
<evidence type="ECO:0000256" key="7">
    <source>
        <dbReference type="ARBA" id="ARBA00022670"/>
    </source>
</evidence>
<keyword evidence="12" id="KW-0482">Metalloprotease</keyword>
<evidence type="ECO:0000256" key="6">
    <source>
        <dbReference type="ARBA" id="ARBA00022645"/>
    </source>
</evidence>
<evidence type="ECO:0000256" key="9">
    <source>
        <dbReference type="ARBA" id="ARBA00022801"/>
    </source>
</evidence>
<keyword evidence="18" id="KW-1185">Reference proteome</keyword>
<dbReference type="GO" id="GO:0004181">
    <property type="term" value="F:metallocarboxypeptidase activity"/>
    <property type="evidence" value="ECO:0007669"/>
    <property type="project" value="InterPro"/>
</dbReference>
<evidence type="ECO:0000256" key="13">
    <source>
        <dbReference type="ARBA" id="ARBA00023157"/>
    </source>
</evidence>
<comment type="cofactor">
    <cofactor evidence="1">
        <name>Zn(2+)</name>
        <dbReference type="ChEBI" id="CHEBI:29105"/>
    </cofactor>
</comment>
<evidence type="ECO:0000256" key="11">
    <source>
        <dbReference type="ARBA" id="ARBA00023026"/>
    </source>
</evidence>
<dbReference type="Gene3D" id="3.40.630.10">
    <property type="entry name" value="Zn peptidases"/>
    <property type="match status" value="1"/>
</dbReference>
<evidence type="ECO:0000313" key="17">
    <source>
        <dbReference type="EMBL" id="KAK4235597.1"/>
    </source>
</evidence>
<evidence type="ECO:0000256" key="8">
    <source>
        <dbReference type="ARBA" id="ARBA00022723"/>
    </source>
</evidence>
<keyword evidence="10" id="KW-0862">Zinc</keyword>
<dbReference type="PROSITE" id="PS00132">
    <property type="entry name" value="CARBOXYPEPT_ZN_1"/>
    <property type="match status" value="1"/>
</dbReference>
<dbReference type="SUPFAM" id="SSF53187">
    <property type="entry name" value="Zn-dependent exopeptidases"/>
    <property type="match status" value="1"/>
</dbReference>
<evidence type="ECO:0000256" key="15">
    <source>
        <dbReference type="PROSITE-ProRule" id="PRU01379"/>
    </source>
</evidence>
<comment type="similarity">
    <text evidence="4 15">Belongs to the peptidase M14 family.</text>
</comment>
<dbReference type="CDD" id="cd03860">
    <property type="entry name" value="M14_CP_A-B_like"/>
    <property type="match status" value="1"/>
</dbReference>
<dbReference type="Proteomes" id="UP001303760">
    <property type="component" value="Unassembled WGS sequence"/>
</dbReference>
<proteinExistence type="inferred from homology"/>
<evidence type="ECO:0000256" key="3">
    <source>
        <dbReference type="ARBA" id="ARBA00004613"/>
    </source>
</evidence>
<evidence type="ECO:0000313" key="18">
    <source>
        <dbReference type="Proteomes" id="UP001303760"/>
    </source>
</evidence>
<evidence type="ECO:0000256" key="14">
    <source>
        <dbReference type="ARBA" id="ARBA00081330"/>
    </source>
</evidence>
<evidence type="ECO:0000256" key="1">
    <source>
        <dbReference type="ARBA" id="ARBA00001947"/>
    </source>
</evidence>
<dbReference type="AlphaFoldDB" id="A0AAN7C6D6"/>
<keyword evidence="5" id="KW-0964">Secreted</keyword>
<keyword evidence="9" id="KW-0378">Hydrolase</keyword>
<dbReference type="Pfam" id="PF00246">
    <property type="entry name" value="Peptidase_M14"/>
    <property type="match status" value="1"/>
</dbReference>
<organism evidence="17 18">
    <name type="scientific">Achaetomium macrosporum</name>
    <dbReference type="NCBI Taxonomy" id="79813"/>
    <lineage>
        <taxon>Eukaryota</taxon>
        <taxon>Fungi</taxon>
        <taxon>Dikarya</taxon>
        <taxon>Ascomycota</taxon>
        <taxon>Pezizomycotina</taxon>
        <taxon>Sordariomycetes</taxon>
        <taxon>Sordariomycetidae</taxon>
        <taxon>Sordariales</taxon>
        <taxon>Chaetomiaceae</taxon>
        <taxon>Achaetomium</taxon>
    </lineage>
</organism>
<reference evidence="17" key="1">
    <citation type="journal article" date="2023" name="Mol. Phylogenet. Evol.">
        <title>Genome-scale phylogeny and comparative genomics of the fungal order Sordariales.</title>
        <authorList>
            <person name="Hensen N."/>
            <person name="Bonometti L."/>
            <person name="Westerberg I."/>
            <person name="Brannstrom I.O."/>
            <person name="Guillou S."/>
            <person name="Cros-Aarteil S."/>
            <person name="Calhoun S."/>
            <person name="Haridas S."/>
            <person name="Kuo A."/>
            <person name="Mondo S."/>
            <person name="Pangilinan J."/>
            <person name="Riley R."/>
            <person name="LaButti K."/>
            <person name="Andreopoulos B."/>
            <person name="Lipzen A."/>
            <person name="Chen C."/>
            <person name="Yan M."/>
            <person name="Daum C."/>
            <person name="Ng V."/>
            <person name="Clum A."/>
            <person name="Steindorff A."/>
            <person name="Ohm R.A."/>
            <person name="Martin F."/>
            <person name="Silar P."/>
            <person name="Natvig D.O."/>
            <person name="Lalanne C."/>
            <person name="Gautier V."/>
            <person name="Ament-Velasquez S.L."/>
            <person name="Kruys A."/>
            <person name="Hutchinson M.I."/>
            <person name="Powell A.J."/>
            <person name="Barry K."/>
            <person name="Miller A.N."/>
            <person name="Grigoriev I.V."/>
            <person name="Debuchy R."/>
            <person name="Gladieux P."/>
            <person name="Hiltunen Thoren M."/>
            <person name="Johannesson H."/>
        </authorList>
    </citation>
    <scope>NUCLEOTIDE SEQUENCE</scope>
    <source>
        <strain evidence="17">CBS 532.94</strain>
    </source>
</reference>
<dbReference type="GO" id="GO:0008270">
    <property type="term" value="F:zinc ion binding"/>
    <property type="evidence" value="ECO:0007669"/>
    <property type="project" value="InterPro"/>
</dbReference>
<comment type="caution">
    <text evidence="17">The sequence shown here is derived from an EMBL/GenBank/DDBJ whole genome shotgun (WGS) entry which is preliminary data.</text>
</comment>
<gene>
    <name evidence="17" type="ORF">C8A03DRAFT_36545</name>
</gene>